<reference evidence="2" key="2">
    <citation type="journal article" date="2018" name="Mol. Plant Microbe Interact.">
        <title>Genome sequence resources for the wheat stripe rust pathogen (Puccinia striiformis f. sp. tritici) and the barley stripe rust pathogen (Puccinia striiformis f. sp. hordei).</title>
        <authorList>
            <person name="Xia C."/>
            <person name="Wang M."/>
            <person name="Yin C."/>
            <person name="Cornejo O.E."/>
            <person name="Hulbert S.H."/>
            <person name="Chen X."/>
        </authorList>
    </citation>
    <scope>NUCLEOTIDE SEQUENCE [LARGE SCALE GENOMIC DNA]</scope>
    <source>
        <strain evidence="2">93-210</strain>
    </source>
</reference>
<dbReference type="Proteomes" id="UP001060170">
    <property type="component" value="Chromosome 18"/>
</dbReference>
<accession>A0ACC0DRA9</accession>
<organism evidence="1 2">
    <name type="scientific">Puccinia striiformis f. sp. tritici</name>
    <dbReference type="NCBI Taxonomy" id="168172"/>
    <lineage>
        <taxon>Eukaryota</taxon>
        <taxon>Fungi</taxon>
        <taxon>Dikarya</taxon>
        <taxon>Basidiomycota</taxon>
        <taxon>Pucciniomycotina</taxon>
        <taxon>Pucciniomycetes</taxon>
        <taxon>Pucciniales</taxon>
        <taxon>Pucciniaceae</taxon>
        <taxon>Puccinia</taxon>
    </lineage>
</organism>
<protein>
    <submittedName>
        <fullName evidence="1">Uncharacterized protein</fullName>
    </submittedName>
</protein>
<comment type="caution">
    <text evidence="1">The sequence shown here is derived from an EMBL/GenBank/DDBJ whole genome shotgun (WGS) entry which is preliminary data.</text>
</comment>
<keyword evidence="2" id="KW-1185">Reference proteome</keyword>
<sequence length="179" mass="20416">MLSHAFAMIIVPITSTPMKPSPGPGSEIEEDGHLLDRVGYMERQSVMRNRKAQKSKLSQGLGSLATISEEPSPDYPRPSYGQSLSSLDHNKLEIYDNSHRSLKLRKVEVELELSAFELFQHYVPPVFFNLATLTAIHQYWPELLGPCREDLSVFASTGFLLSLMPSLFYFAVNRFRYRY</sequence>
<evidence type="ECO:0000313" key="2">
    <source>
        <dbReference type="Proteomes" id="UP001060170"/>
    </source>
</evidence>
<name>A0ACC0DRA9_9BASI</name>
<dbReference type="EMBL" id="CM045882">
    <property type="protein sequence ID" value="KAI7935773.1"/>
    <property type="molecule type" value="Genomic_DNA"/>
</dbReference>
<gene>
    <name evidence="1" type="ORF">MJO28_016644</name>
</gene>
<evidence type="ECO:0000313" key="1">
    <source>
        <dbReference type="EMBL" id="KAI7935773.1"/>
    </source>
</evidence>
<proteinExistence type="predicted"/>
<reference evidence="2" key="1">
    <citation type="journal article" date="2018" name="BMC Genomics">
        <title>Genomic insights into host adaptation between the wheat stripe rust pathogen (Puccinia striiformis f. sp. tritici) and the barley stripe rust pathogen (Puccinia striiformis f. sp. hordei).</title>
        <authorList>
            <person name="Xia C."/>
            <person name="Wang M."/>
            <person name="Yin C."/>
            <person name="Cornejo O.E."/>
            <person name="Hulbert S.H."/>
            <person name="Chen X."/>
        </authorList>
    </citation>
    <scope>NUCLEOTIDE SEQUENCE [LARGE SCALE GENOMIC DNA]</scope>
    <source>
        <strain evidence="2">93-210</strain>
    </source>
</reference>
<reference evidence="1 2" key="3">
    <citation type="journal article" date="2022" name="Microbiol. Spectr.">
        <title>Folding features and dynamics of 3D genome architecture in plant fungal pathogens.</title>
        <authorList>
            <person name="Xia C."/>
        </authorList>
    </citation>
    <scope>NUCLEOTIDE SEQUENCE [LARGE SCALE GENOMIC DNA]</scope>
    <source>
        <strain evidence="1 2">93-210</strain>
    </source>
</reference>